<dbReference type="InterPro" id="IPR021314">
    <property type="entry name" value="DUF2911"/>
</dbReference>
<sequence>MKKIIFAFSFILLAGLTLNAQVETPQPSPFSKMEQKVGLTDVHVEYSRPGARGRTIFGDLVPMGKLWRTGANANTKITFSEDVKVGGKDLKKGTYAIFTKPNTTAWEVIFYSDANNWGTPRKWDDSKVAATVTAQVQEIPAMIENFTIMFDNLKTDSAELGIMWENTYVGMKLEVPTDKAVSASIEKVMAGPGPGDFFSSAVYYLETGKDINKAMKWIDKAVAMTEKEPRFWYLRQQSLIHAKAGKKKTAIAAAKQSLKLAEKAKNADYVKLNTDSLKEWGAI</sequence>
<evidence type="ECO:0000313" key="2">
    <source>
        <dbReference type="EMBL" id="NER17450.1"/>
    </source>
</evidence>
<protein>
    <submittedName>
        <fullName evidence="2">DUF2911 domain-containing protein</fullName>
    </submittedName>
</protein>
<comment type="caution">
    <text evidence="2">The sequence shown here is derived from an EMBL/GenBank/DDBJ whole genome shotgun (WGS) entry which is preliminary data.</text>
</comment>
<feature type="chain" id="PRO_5027036123" evidence="1">
    <location>
        <begin position="21"/>
        <end position="283"/>
    </location>
</feature>
<dbReference type="AlphaFoldDB" id="A0A6M0CUK6"/>
<dbReference type="RefSeq" id="WP_164031981.1">
    <property type="nucleotide sequence ID" value="NZ_JAABOQ010000004.1"/>
</dbReference>
<keyword evidence="3" id="KW-1185">Reference proteome</keyword>
<accession>A0A6M0CUK6</accession>
<gene>
    <name evidence="2" type="ORF">GWK10_09520</name>
</gene>
<proteinExistence type="predicted"/>
<name>A0A6M0CUK6_9FLAO</name>
<dbReference type="EMBL" id="JAABOQ010000004">
    <property type="protein sequence ID" value="NER17450.1"/>
    <property type="molecule type" value="Genomic_DNA"/>
</dbReference>
<organism evidence="2 3">
    <name type="scientific">Spongiivirga citrea</name>
    <dbReference type="NCBI Taxonomy" id="1481457"/>
    <lineage>
        <taxon>Bacteria</taxon>
        <taxon>Pseudomonadati</taxon>
        <taxon>Bacteroidota</taxon>
        <taxon>Flavobacteriia</taxon>
        <taxon>Flavobacteriales</taxon>
        <taxon>Flavobacteriaceae</taxon>
        <taxon>Spongiivirga</taxon>
    </lineage>
</organism>
<dbReference type="Pfam" id="PF11138">
    <property type="entry name" value="DUF2911"/>
    <property type="match status" value="1"/>
</dbReference>
<dbReference type="Proteomes" id="UP000474296">
    <property type="component" value="Unassembled WGS sequence"/>
</dbReference>
<keyword evidence="1" id="KW-0732">Signal</keyword>
<feature type="signal peptide" evidence="1">
    <location>
        <begin position="1"/>
        <end position="20"/>
    </location>
</feature>
<evidence type="ECO:0000313" key="3">
    <source>
        <dbReference type="Proteomes" id="UP000474296"/>
    </source>
</evidence>
<evidence type="ECO:0000256" key="1">
    <source>
        <dbReference type="SAM" id="SignalP"/>
    </source>
</evidence>
<reference evidence="2 3" key="1">
    <citation type="submission" date="2020-01" db="EMBL/GenBank/DDBJ databases">
        <title>Spongiivirga citrea KCTC 32990T.</title>
        <authorList>
            <person name="Wang G."/>
        </authorList>
    </citation>
    <scope>NUCLEOTIDE SEQUENCE [LARGE SCALE GENOMIC DNA]</scope>
    <source>
        <strain evidence="2 3">KCTC 32990</strain>
    </source>
</reference>